<gene>
    <name evidence="2" type="ORF">CA85_33980</name>
</gene>
<accession>A0A5C5XRQ3</accession>
<evidence type="ECO:0000313" key="3">
    <source>
        <dbReference type="Proteomes" id="UP000318053"/>
    </source>
</evidence>
<organism evidence="2 3">
    <name type="scientific">Allorhodopirellula solitaria</name>
    <dbReference type="NCBI Taxonomy" id="2527987"/>
    <lineage>
        <taxon>Bacteria</taxon>
        <taxon>Pseudomonadati</taxon>
        <taxon>Planctomycetota</taxon>
        <taxon>Planctomycetia</taxon>
        <taxon>Pirellulales</taxon>
        <taxon>Pirellulaceae</taxon>
        <taxon>Allorhodopirellula</taxon>
    </lineage>
</organism>
<reference evidence="2 3" key="1">
    <citation type="submission" date="2019-02" db="EMBL/GenBank/DDBJ databases">
        <title>Deep-cultivation of Planctomycetes and their phenomic and genomic characterization uncovers novel biology.</title>
        <authorList>
            <person name="Wiegand S."/>
            <person name="Jogler M."/>
            <person name="Boedeker C."/>
            <person name="Pinto D."/>
            <person name="Vollmers J."/>
            <person name="Rivas-Marin E."/>
            <person name="Kohn T."/>
            <person name="Peeters S.H."/>
            <person name="Heuer A."/>
            <person name="Rast P."/>
            <person name="Oberbeckmann S."/>
            <person name="Bunk B."/>
            <person name="Jeske O."/>
            <person name="Meyerdierks A."/>
            <person name="Storesund J.E."/>
            <person name="Kallscheuer N."/>
            <person name="Luecker S."/>
            <person name="Lage O.M."/>
            <person name="Pohl T."/>
            <person name="Merkel B.J."/>
            <person name="Hornburger P."/>
            <person name="Mueller R.-W."/>
            <person name="Bruemmer F."/>
            <person name="Labrenz M."/>
            <person name="Spormann A.M."/>
            <person name="Op Den Camp H."/>
            <person name="Overmann J."/>
            <person name="Amann R."/>
            <person name="Jetten M.S.M."/>
            <person name="Mascher T."/>
            <person name="Medema M.H."/>
            <person name="Devos D.P."/>
            <person name="Kaster A.-K."/>
            <person name="Ovreas L."/>
            <person name="Rohde M."/>
            <person name="Galperin M.Y."/>
            <person name="Jogler C."/>
        </authorList>
    </citation>
    <scope>NUCLEOTIDE SEQUENCE [LARGE SCALE GENOMIC DNA]</scope>
    <source>
        <strain evidence="2 3">CA85</strain>
    </source>
</reference>
<name>A0A5C5XRQ3_9BACT</name>
<comment type="caution">
    <text evidence="2">The sequence shown here is derived from an EMBL/GenBank/DDBJ whole genome shotgun (WGS) entry which is preliminary data.</text>
</comment>
<dbReference type="RefSeq" id="WP_146392312.1">
    <property type="nucleotide sequence ID" value="NZ_SJPK01000008.1"/>
</dbReference>
<feature type="region of interest" description="Disordered" evidence="1">
    <location>
        <begin position="63"/>
        <end position="87"/>
    </location>
</feature>
<protein>
    <submittedName>
        <fullName evidence="2">Rhodopirellula transposase</fullName>
    </submittedName>
</protein>
<evidence type="ECO:0000313" key="2">
    <source>
        <dbReference type="EMBL" id="TWT65053.1"/>
    </source>
</evidence>
<dbReference type="InterPro" id="IPR011518">
    <property type="entry name" value="Transposase_36"/>
</dbReference>
<evidence type="ECO:0000256" key="1">
    <source>
        <dbReference type="SAM" id="MobiDB-lite"/>
    </source>
</evidence>
<dbReference type="OrthoDB" id="251456at2"/>
<dbReference type="AlphaFoldDB" id="A0A5C5XRQ3"/>
<keyword evidence="3" id="KW-1185">Reference proteome</keyword>
<dbReference type="Pfam" id="PF07592">
    <property type="entry name" value="DDE_Tnp_ISAZ013"/>
    <property type="match status" value="1"/>
</dbReference>
<proteinExistence type="predicted"/>
<dbReference type="EMBL" id="SJPK01000008">
    <property type="protein sequence ID" value="TWT65053.1"/>
    <property type="molecule type" value="Genomic_DNA"/>
</dbReference>
<sequence length="174" mass="18942">MPDATLVDGLRSKYNSLVDDLDERGRRRWAATEAIAIGRGGITAVATATGLSDRTVKNGIAELQSKTPLTSGRQRRPGGGRKPLEPHQTQLVSAIEALVEPSERSDPQSPLRWTCKSLTNLQTELNSQGFQVGRTKISEVLRALGYSLQGNRKTREGCDPLDALDESCITLFPN</sequence>
<dbReference type="Proteomes" id="UP000318053">
    <property type="component" value="Unassembled WGS sequence"/>
</dbReference>